<protein>
    <recommendedName>
        <fullName evidence="1">F-box domain-containing protein</fullName>
    </recommendedName>
</protein>
<dbReference type="InterPro" id="IPR001810">
    <property type="entry name" value="F-box_dom"/>
</dbReference>
<feature type="domain" description="F-box" evidence="1">
    <location>
        <begin position="10"/>
        <end position="76"/>
    </location>
</feature>
<dbReference type="OrthoDB" id="5296720at2759"/>
<evidence type="ECO:0000313" key="2">
    <source>
        <dbReference type="EMBL" id="KAH6891424.1"/>
    </source>
</evidence>
<dbReference type="EMBL" id="JAGPYM010000008">
    <property type="protein sequence ID" value="KAH6891424.1"/>
    <property type="molecule type" value="Genomic_DNA"/>
</dbReference>
<accession>A0A9P8W7N6</accession>
<organism evidence="2 3">
    <name type="scientific">Thelonectria olida</name>
    <dbReference type="NCBI Taxonomy" id="1576542"/>
    <lineage>
        <taxon>Eukaryota</taxon>
        <taxon>Fungi</taxon>
        <taxon>Dikarya</taxon>
        <taxon>Ascomycota</taxon>
        <taxon>Pezizomycotina</taxon>
        <taxon>Sordariomycetes</taxon>
        <taxon>Hypocreomycetidae</taxon>
        <taxon>Hypocreales</taxon>
        <taxon>Nectriaceae</taxon>
        <taxon>Thelonectria</taxon>
    </lineage>
</organism>
<name>A0A9P8W7N6_9HYPO</name>
<proteinExistence type="predicted"/>
<dbReference type="AlphaFoldDB" id="A0A9P8W7N6"/>
<evidence type="ECO:0000313" key="3">
    <source>
        <dbReference type="Proteomes" id="UP000777438"/>
    </source>
</evidence>
<comment type="caution">
    <text evidence="2">The sequence shown here is derived from an EMBL/GenBank/DDBJ whole genome shotgun (WGS) entry which is preliminary data.</text>
</comment>
<dbReference type="Proteomes" id="UP000777438">
    <property type="component" value="Unassembled WGS sequence"/>
</dbReference>
<sequence>MDSTTSTSFINRLPNELLVHILTFLDSPSPLQEALKGDPDNISRPLQFDSCLPLKTASLVCRLWRRSLLQLLFRHVVWSFQRVYKPESIDIASQIPLLEFLRRNGLSKDAESFTLLIDPPKASGGSSHSDGQFWGLLPPEDCPPQSPMSSALSTVNTNHSVARAELQDSPASADETTARETKTSAPGVWDNNWLWEALFAQIDPLRITFISYPDVLASLLSRVVDLSSEWAFKSHKHVLSLSRTSRFALHPDPGASAGPVDSLQSTSQQASRTAIPSTVFTIRDWTALLVNEGSFVPVYSAYEFFHYVPPTLLPVVLNTSDPSFHPIQKTLTSFSYIATFPLSRHIRDVVIRFCPAVEHLYMQMMPRADNFWQDTKLAHIDITDLWLECDMAYSIIMKEVFNSEANTGLRALHTFECGDTTTEEAWTMAMQYIVMNGMRGWKLAQAGHFVRQNVHNAS</sequence>
<keyword evidence="3" id="KW-1185">Reference proteome</keyword>
<gene>
    <name evidence="2" type="ORF">B0T10DRAFT_312092</name>
</gene>
<reference evidence="2 3" key="1">
    <citation type="journal article" date="2021" name="Nat. Commun.">
        <title>Genetic determinants of endophytism in the Arabidopsis root mycobiome.</title>
        <authorList>
            <person name="Mesny F."/>
            <person name="Miyauchi S."/>
            <person name="Thiergart T."/>
            <person name="Pickel B."/>
            <person name="Atanasova L."/>
            <person name="Karlsson M."/>
            <person name="Huettel B."/>
            <person name="Barry K.W."/>
            <person name="Haridas S."/>
            <person name="Chen C."/>
            <person name="Bauer D."/>
            <person name="Andreopoulos W."/>
            <person name="Pangilinan J."/>
            <person name="LaButti K."/>
            <person name="Riley R."/>
            <person name="Lipzen A."/>
            <person name="Clum A."/>
            <person name="Drula E."/>
            <person name="Henrissat B."/>
            <person name="Kohler A."/>
            <person name="Grigoriev I.V."/>
            <person name="Martin F.M."/>
            <person name="Hacquard S."/>
        </authorList>
    </citation>
    <scope>NUCLEOTIDE SEQUENCE [LARGE SCALE GENOMIC DNA]</scope>
    <source>
        <strain evidence="2 3">MPI-CAGE-CH-0241</strain>
    </source>
</reference>
<dbReference type="Pfam" id="PF12937">
    <property type="entry name" value="F-box-like"/>
    <property type="match status" value="1"/>
</dbReference>
<evidence type="ECO:0000259" key="1">
    <source>
        <dbReference type="Pfam" id="PF12937"/>
    </source>
</evidence>